<keyword evidence="1" id="KW-0812">Transmembrane</keyword>
<dbReference type="RefSeq" id="WP_254673924.1">
    <property type="nucleotide sequence ID" value="NZ_JAMWDU010000002.1"/>
</dbReference>
<keyword evidence="3" id="KW-1185">Reference proteome</keyword>
<dbReference type="Proteomes" id="UP001060275">
    <property type="component" value="Unassembled WGS sequence"/>
</dbReference>
<sequence>MRSALDYVAANAADLAYGLAFFMVCYLIARLLKVPPPVALAFAVLPMVVLYWLQNPNAPARLMAALT</sequence>
<protein>
    <submittedName>
        <fullName evidence="2">Uncharacterized protein</fullName>
    </submittedName>
</protein>
<name>A0A9Q4AMF2_9HYPH</name>
<accession>A0A9Q4AMF2</accession>
<evidence type="ECO:0000313" key="2">
    <source>
        <dbReference type="EMBL" id="MCP8886380.1"/>
    </source>
</evidence>
<proteinExistence type="predicted"/>
<dbReference type="AlphaFoldDB" id="A0A9Q4AMF2"/>
<comment type="caution">
    <text evidence="2">The sequence shown here is derived from an EMBL/GenBank/DDBJ whole genome shotgun (WGS) entry which is preliminary data.</text>
</comment>
<feature type="transmembrane region" description="Helical" evidence="1">
    <location>
        <begin position="35"/>
        <end position="53"/>
    </location>
</feature>
<reference evidence="2" key="1">
    <citation type="submission" date="2022-06" db="EMBL/GenBank/DDBJ databases">
        <title>Devosia sp. XJ19-45 genome assembly.</title>
        <authorList>
            <person name="Li B."/>
            <person name="Cai M."/>
            <person name="Nie G."/>
            <person name="Li W."/>
        </authorList>
    </citation>
    <scope>NUCLEOTIDE SEQUENCE</scope>
    <source>
        <strain evidence="2">XJ19-45</strain>
    </source>
</reference>
<organism evidence="2 3">
    <name type="scientific">Devosia ureilytica</name>
    <dbReference type="NCBI Taxonomy" id="2952754"/>
    <lineage>
        <taxon>Bacteria</taxon>
        <taxon>Pseudomonadati</taxon>
        <taxon>Pseudomonadota</taxon>
        <taxon>Alphaproteobacteria</taxon>
        <taxon>Hyphomicrobiales</taxon>
        <taxon>Devosiaceae</taxon>
        <taxon>Devosia</taxon>
    </lineage>
</organism>
<keyword evidence="1" id="KW-1133">Transmembrane helix</keyword>
<evidence type="ECO:0000256" key="1">
    <source>
        <dbReference type="SAM" id="Phobius"/>
    </source>
</evidence>
<dbReference type="EMBL" id="JAMWDU010000002">
    <property type="protein sequence ID" value="MCP8886380.1"/>
    <property type="molecule type" value="Genomic_DNA"/>
</dbReference>
<evidence type="ECO:0000313" key="3">
    <source>
        <dbReference type="Proteomes" id="UP001060275"/>
    </source>
</evidence>
<gene>
    <name evidence="2" type="ORF">NF348_04625</name>
</gene>
<keyword evidence="1" id="KW-0472">Membrane</keyword>
<feature type="transmembrane region" description="Helical" evidence="1">
    <location>
        <begin position="7"/>
        <end position="29"/>
    </location>
</feature>